<protein>
    <submittedName>
        <fullName evidence="1">Uncharacterized protein</fullName>
    </submittedName>
</protein>
<dbReference type="EMBL" id="CM042061">
    <property type="protein sequence ID" value="KAI3672579.1"/>
    <property type="molecule type" value="Genomic_DNA"/>
</dbReference>
<evidence type="ECO:0000313" key="2">
    <source>
        <dbReference type="Proteomes" id="UP001055879"/>
    </source>
</evidence>
<evidence type="ECO:0000313" key="1">
    <source>
        <dbReference type="EMBL" id="KAI3672579.1"/>
    </source>
</evidence>
<reference evidence="2" key="1">
    <citation type="journal article" date="2022" name="Mol. Ecol. Resour.">
        <title>The genomes of chicory, endive, great burdock and yacon provide insights into Asteraceae palaeo-polyploidization history and plant inulin production.</title>
        <authorList>
            <person name="Fan W."/>
            <person name="Wang S."/>
            <person name="Wang H."/>
            <person name="Wang A."/>
            <person name="Jiang F."/>
            <person name="Liu H."/>
            <person name="Zhao H."/>
            <person name="Xu D."/>
            <person name="Zhang Y."/>
        </authorList>
    </citation>
    <scope>NUCLEOTIDE SEQUENCE [LARGE SCALE GENOMIC DNA]</scope>
    <source>
        <strain evidence="2">cv. Niubang</strain>
    </source>
</reference>
<accession>A0ACB8XQS0</accession>
<dbReference type="Proteomes" id="UP001055879">
    <property type="component" value="Linkage Group LG15"/>
</dbReference>
<reference evidence="1 2" key="2">
    <citation type="journal article" date="2022" name="Mol. Ecol. Resour.">
        <title>The genomes of chicory, endive, great burdock and yacon provide insights into Asteraceae paleo-polyploidization history and plant inulin production.</title>
        <authorList>
            <person name="Fan W."/>
            <person name="Wang S."/>
            <person name="Wang H."/>
            <person name="Wang A."/>
            <person name="Jiang F."/>
            <person name="Liu H."/>
            <person name="Zhao H."/>
            <person name="Xu D."/>
            <person name="Zhang Y."/>
        </authorList>
    </citation>
    <scope>NUCLEOTIDE SEQUENCE [LARGE SCALE GENOMIC DNA]</scope>
    <source>
        <strain evidence="2">cv. Niubang</strain>
    </source>
</reference>
<sequence length="84" mass="9276">MKKNPSQITFSFQQEQLSKAEVKTQIVVGDPKEKICEAVEELHADLLVMGCRSFGPIKRMFLGSVSNYCSNNVPCPVMIVKGTA</sequence>
<name>A0ACB8XQS0_ARCLA</name>
<keyword evidence="2" id="KW-1185">Reference proteome</keyword>
<gene>
    <name evidence="1" type="ORF">L6452_38671</name>
</gene>
<comment type="caution">
    <text evidence="1">The sequence shown here is derived from an EMBL/GenBank/DDBJ whole genome shotgun (WGS) entry which is preliminary data.</text>
</comment>
<organism evidence="1 2">
    <name type="scientific">Arctium lappa</name>
    <name type="common">Greater burdock</name>
    <name type="synonym">Lappa major</name>
    <dbReference type="NCBI Taxonomy" id="4217"/>
    <lineage>
        <taxon>Eukaryota</taxon>
        <taxon>Viridiplantae</taxon>
        <taxon>Streptophyta</taxon>
        <taxon>Embryophyta</taxon>
        <taxon>Tracheophyta</taxon>
        <taxon>Spermatophyta</taxon>
        <taxon>Magnoliopsida</taxon>
        <taxon>eudicotyledons</taxon>
        <taxon>Gunneridae</taxon>
        <taxon>Pentapetalae</taxon>
        <taxon>asterids</taxon>
        <taxon>campanulids</taxon>
        <taxon>Asterales</taxon>
        <taxon>Asteraceae</taxon>
        <taxon>Carduoideae</taxon>
        <taxon>Cardueae</taxon>
        <taxon>Arctiinae</taxon>
        <taxon>Arctium</taxon>
    </lineage>
</organism>
<proteinExistence type="predicted"/>